<evidence type="ECO:0000256" key="8">
    <source>
        <dbReference type="ARBA" id="ARBA00023136"/>
    </source>
</evidence>
<keyword evidence="7" id="KW-0333">Golgi apparatus</keyword>
<keyword evidence="4" id="KW-0378">Hydrolase</keyword>
<dbReference type="SUPFAM" id="SSF48371">
    <property type="entry name" value="ARM repeat"/>
    <property type="match status" value="1"/>
</dbReference>
<comment type="subcellular location">
    <subcellularLocation>
        <location evidence="1">Golgi apparatus membrane</location>
        <topology evidence="1">Single-pass type II membrane protein</topology>
    </subcellularLocation>
</comment>
<evidence type="ECO:0000313" key="10">
    <source>
        <dbReference type="EMBL" id="CAI3981871.1"/>
    </source>
</evidence>
<keyword evidence="5" id="KW-0735">Signal-anchor</keyword>
<keyword evidence="3" id="KW-0812">Transmembrane</keyword>
<reference evidence="10" key="1">
    <citation type="submission" date="2022-10" db="EMBL/GenBank/DDBJ databases">
        <authorList>
            <person name="Chen Y."/>
            <person name="Dougan E. K."/>
            <person name="Chan C."/>
            <person name="Rhodes N."/>
            <person name="Thang M."/>
        </authorList>
    </citation>
    <scope>NUCLEOTIDE SEQUENCE</scope>
</reference>
<evidence type="ECO:0000256" key="9">
    <source>
        <dbReference type="SAM" id="MobiDB-lite"/>
    </source>
</evidence>
<comment type="similarity">
    <text evidence="2">Belongs to the glycosyl hydrolase 99 family.</text>
</comment>
<evidence type="ECO:0000256" key="3">
    <source>
        <dbReference type="ARBA" id="ARBA00022692"/>
    </source>
</evidence>
<dbReference type="PANTHER" id="PTHR13572:SF4">
    <property type="entry name" value="RE57134P"/>
    <property type="match status" value="1"/>
</dbReference>
<evidence type="ECO:0000256" key="7">
    <source>
        <dbReference type="ARBA" id="ARBA00023034"/>
    </source>
</evidence>
<dbReference type="EMBL" id="CAMXCT030000668">
    <property type="protein sequence ID" value="CAL4769183.1"/>
    <property type="molecule type" value="Genomic_DNA"/>
</dbReference>
<sequence>MPSPGPWEIPLEMILETRLWMKCWKRKATCRRRLQRNLSWDVQDVEDVQDQDGDVIAIPEQLPSCIRDDGTAPAVHAAFYLWYGNIETDGRWMHWDHKVLPHWDPKVDELHRKFSWQPPDEPHSTFYPEKGTYSSANNETLHAQFQELRQAGIDSAMCSWWGRKDWEGKRDDADSGANTDVLMPQVLEAAATAGVYVSFHIEPYGGRTPETFLEDLKYIFREYGKHPAIFREGPQERPIFWLYDVSAQHSLSEVAQWRAVLDAVRGTELDAIFLLWPPAAAYDPPAQRVVESFEAGGEGPVRGRNPFKVAQTTRGACRVDGNWDGGAPVANEKWAVEGNIFKSCDRKVALQGPQPPPGPQPRAVPRHHRLCEKLRAWWEAERAVRDLTEVIENASLEELRKFLRVAFDSKRPLVASKARQQLLLLLRSVVRRFHTLNAGSDAAKALKERVLPLLVHALKSAELTGVVVTTLHDILDCHVPEEDPQMAKEGFLQAGKAILQALMDPLALGMGWDSEVKRRCVSTLAAITPELLRRARQCVGGEEASDPQVKELLETYARLLVHCLEVSSDLHEGLLQCLLQLSLEASSGLIPFARELAALCAGHLLETPSAPPAYLQVKEMHRPESPPPKRALSRDLALACCDLLQRLAPLQAAEAAGEKIQWPQLRSQVLQALDRENLNLQRLTRGHEKIRKSIKDARQAWDALPESWPSGTADPDEEQLPKTRNRAMQSVLEMRQMEQMEADACLAASGTPKDGTTPPRRDSGAEPDDEGLACLWIGTGGGREDLRFLTEGGFDGAYTYFAAEGFTPGSNTKSWQDVSERLKKIGKIFVPSVGPGYDDTRIRPWNKHNIRLRKDGASYDRMWSAALRSRPHAISVTSYNEWGEGTQIEPAMKHRSAKGEFYPSYSPQEHTYYLDITRYWSRTFKEGQCRDSVAKNEL</sequence>
<dbReference type="Pfam" id="PF16317">
    <property type="entry name" value="Glyco_hydro_99"/>
    <property type="match status" value="2"/>
</dbReference>
<dbReference type="InterPro" id="IPR026071">
    <property type="entry name" value="Glyco_Hydrolase_99"/>
</dbReference>
<dbReference type="GO" id="GO:0000139">
    <property type="term" value="C:Golgi membrane"/>
    <property type="evidence" value="ECO:0007669"/>
    <property type="project" value="UniProtKB-SubCell"/>
</dbReference>
<reference evidence="11" key="2">
    <citation type="submission" date="2024-04" db="EMBL/GenBank/DDBJ databases">
        <authorList>
            <person name="Chen Y."/>
            <person name="Shah S."/>
            <person name="Dougan E. K."/>
            <person name="Thang M."/>
            <person name="Chan C."/>
        </authorList>
    </citation>
    <scope>NUCLEOTIDE SEQUENCE [LARGE SCALE GENOMIC DNA]</scope>
</reference>
<evidence type="ECO:0000256" key="2">
    <source>
        <dbReference type="ARBA" id="ARBA00009559"/>
    </source>
</evidence>
<dbReference type="Gene3D" id="3.20.20.80">
    <property type="entry name" value="Glycosidases"/>
    <property type="match status" value="2"/>
</dbReference>
<evidence type="ECO:0000256" key="6">
    <source>
        <dbReference type="ARBA" id="ARBA00022989"/>
    </source>
</evidence>
<feature type="region of interest" description="Disordered" evidence="9">
    <location>
        <begin position="748"/>
        <end position="770"/>
    </location>
</feature>
<dbReference type="EMBL" id="CAMXCT020000668">
    <property type="protein sequence ID" value="CAL1135246.1"/>
    <property type="molecule type" value="Genomic_DNA"/>
</dbReference>
<dbReference type="AlphaFoldDB" id="A0A9P1BYM2"/>
<dbReference type="PANTHER" id="PTHR13572">
    <property type="entry name" value="ENDO-ALPHA-1,2-MANNOSIDASE"/>
    <property type="match status" value="1"/>
</dbReference>
<evidence type="ECO:0000256" key="1">
    <source>
        <dbReference type="ARBA" id="ARBA00004323"/>
    </source>
</evidence>
<keyword evidence="8" id="KW-0472">Membrane</keyword>
<comment type="caution">
    <text evidence="10">The sequence shown here is derived from an EMBL/GenBank/DDBJ whole genome shotgun (WGS) entry which is preliminary data.</text>
</comment>
<evidence type="ECO:0000256" key="5">
    <source>
        <dbReference type="ARBA" id="ARBA00022968"/>
    </source>
</evidence>
<organism evidence="10">
    <name type="scientific">Cladocopium goreaui</name>
    <dbReference type="NCBI Taxonomy" id="2562237"/>
    <lineage>
        <taxon>Eukaryota</taxon>
        <taxon>Sar</taxon>
        <taxon>Alveolata</taxon>
        <taxon>Dinophyceae</taxon>
        <taxon>Suessiales</taxon>
        <taxon>Symbiodiniaceae</taxon>
        <taxon>Cladocopium</taxon>
    </lineage>
</organism>
<protein>
    <submittedName>
        <fullName evidence="12">Glycoprotein endo-alpha-1,2-mannosidase-like protein</fullName>
    </submittedName>
</protein>
<evidence type="ECO:0000313" key="13">
    <source>
        <dbReference type="Proteomes" id="UP001152797"/>
    </source>
</evidence>
<dbReference type="InterPro" id="IPR016024">
    <property type="entry name" value="ARM-type_fold"/>
</dbReference>
<gene>
    <name evidence="10" type="ORF">C1SCF055_LOCUS9617</name>
</gene>
<dbReference type="EMBL" id="CAMXCT010000668">
    <property type="protein sequence ID" value="CAI3981871.1"/>
    <property type="molecule type" value="Genomic_DNA"/>
</dbReference>
<name>A0A9P1BYM2_9DINO</name>
<proteinExistence type="inferred from homology"/>
<evidence type="ECO:0000256" key="4">
    <source>
        <dbReference type="ARBA" id="ARBA00022801"/>
    </source>
</evidence>
<dbReference type="OrthoDB" id="406152at2759"/>
<keyword evidence="6" id="KW-1133">Transmembrane helix</keyword>
<keyword evidence="13" id="KW-1185">Reference proteome</keyword>
<feature type="region of interest" description="Disordered" evidence="9">
    <location>
        <begin position="703"/>
        <end position="722"/>
    </location>
</feature>
<dbReference type="Proteomes" id="UP001152797">
    <property type="component" value="Unassembled WGS sequence"/>
</dbReference>
<evidence type="ECO:0000313" key="11">
    <source>
        <dbReference type="EMBL" id="CAL1135246.1"/>
    </source>
</evidence>
<evidence type="ECO:0000313" key="12">
    <source>
        <dbReference type="EMBL" id="CAL4769183.1"/>
    </source>
</evidence>
<accession>A0A9P1BYM2</accession>
<dbReference type="GO" id="GO:0004559">
    <property type="term" value="F:alpha-mannosidase activity"/>
    <property type="evidence" value="ECO:0007669"/>
    <property type="project" value="TreeGrafter"/>
</dbReference>